<sequence length="149" mass="16798">MVVTETRVDSDTAAEILDVLARYAQVIDNRDWDQADSLFTDDVVFGSSSGVAEIRRMVEDVHPYHPHHTTNTIMTRRPDGTVRAWSKFFIVRTDGSVGSGDYQDTFRHTDTGWRIAHRVASRGNRRDDDPGGPSRRTFSFDGWRAPGTA</sequence>
<reference evidence="3" key="1">
    <citation type="journal article" date="2014" name="Int. J. Syst. Evol. Microbiol.">
        <title>Complete genome sequence of Corynebacterium casei LMG S-19264T (=DSM 44701T), isolated from a smear-ripened cheese.</title>
        <authorList>
            <consortium name="US DOE Joint Genome Institute (JGI-PGF)"/>
            <person name="Walter F."/>
            <person name="Albersmeier A."/>
            <person name="Kalinowski J."/>
            <person name="Ruckert C."/>
        </authorList>
    </citation>
    <scope>NUCLEOTIDE SEQUENCE</scope>
    <source>
        <strain evidence="3">CCM 7905</strain>
    </source>
</reference>
<protein>
    <recommendedName>
        <fullName evidence="2">SnoaL-like domain-containing protein</fullName>
    </recommendedName>
</protein>
<dbReference type="Pfam" id="PF13577">
    <property type="entry name" value="SnoaL_4"/>
    <property type="match status" value="1"/>
</dbReference>
<evidence type="ECO:0000259" key="2">
    <source>
        <dbReference type="Pfam" id="PF13577"/>
    </source>
</evidence>
<dbReference type="AlphaFoldDB" id="A0A917FQ83"/>
<dbReference type="SUPFAM" id="SSF54427">
    <property type="entry name" value="NTF2-like"/>
    <property type="match status" value="1"/>
</dbReference>
<reference evidence="3" key="2">
    <citation type="submission" date="2020-09" db="EMBL/GenBank/DDBJ databases">
        <authorList>
            <person name="Sun Q."/>
            <person name="Sedlacek I."/>
        </authorList>
    </citation>
    <scope>NUCLEOTIDE SEQUENCE</scope>
    <source>
        <strain evidence="3">CCM 7905</strain>
    </source>
</reference>
<feature type="domain" description="SnoaL-like" evidence="2">
    <location>
        <begin position="13"/>
        <end position="118"/>
    </location>
</feature>
<organism evidence="3 4">
    <name type="scientific">Rhodococcoides trifolii</name>
    <dbReference type="NCBI Taxonomy" id="908250"/>
    <lineage>
        <taxon>Bacteria</taxon>
        <taxon>Bacillati</taxon>
        <taxon>Actinomycetota</taxon>
        <taxon>Actinomycetes</taxon>
        <taxon>Mycobacteriales</taxon>
        <taxon>Nocardiaceae</taxon>
        <taxon>Rhodococcoides</taxon>
    </lineage>
</organism>
<dbReference type="Proteomes" id="UP000654257">
    <property type="component" value="Unassembled WGS sequence"/>
</dbReference>
<evidence type="ECO:0000313" key="4">
    <source>
        <dbReference type="Proteomes" id="UP000654257"/>
    </source>
</evidence>
<evidence type="ECO:0000256" key="1">
    <source>
        <dbReference type="SAM" id="MobiDB-lite"/>
    </source>
</evidence>
<gene>
    <name evidence="3" type="ORF">GCM10007304_05140</name>
</gene>
<accession>A0A917FQ83</accession>
<feature type="region of interest" description="Disordered" evidence="1">
    <location>
        <begin position="121"/>
        <end position="149"/>
    </location>
</feature>
<proteinExistence type="predicted"/>
<dbReference type="Gene3D" id="3.10.450.50">
    <property type="match status" value="1"/>
</dbReference>
<dbReference type="InterPro" id="IPR037401">
    <property type="entry name" value="SnoaL-like"/>
</dbReference>
<evidence type="ECO:0000313" key="3">
    <source>
        <dbReference type="EMBL" id="GGF94306.1"/>
    </source>
</evidence>
<dbReference type="EMBL" id="BMCU01000001">
    <property type="protein sequence ID" value="GGF94306.1"/>
    <property type="molecule type" value="Genomic_DNA"/>
</dbReference>
<dbReference type="InterPro" id="IPR032710">
    <property type="entry name" value="NTF2-like_dom_sf"/>
</dbReference>
<comment type="caution">
    <text evidence="3">The sequence shown here is derived from an EMBL/GenBank/DDBJ whole genome shotgun (WGS) entry which is preliminary data.</text>
</comment>
<keyword evidence="4" id="KW-1185">Reference proteome</keyword>
<name>A0A917FQ83_9NOCA</name>